<comment type="caution">
    <text evidence="2">The sequence shown here is derived from an EMBL/GenBank/DDBJ whole genome shotgun (WGS) entry which is preliminary data.</text>
</comment>
<accession>A0A015KFY6</accession>
<feature type="region of interest" description="Disordered" evidence="1">
    <location>
        <begin position="318"/>
        <end position="344"/>
    </location>
</feature>
<keyword evidence="3" id="KW-1185">Reference proteome</keyword>
<dbReference type="OrthoDB" id="2371695at2759"/>
<dbReference type="HOGENOM" id="CLU_051056_0_0_1"/>
<feature type="compositionally biased region" description="Polar residues" evidence="1">
    <location>
        <begin position="1"/>
        <end position="28"/>
    </location>
</feature>
<evidence type="ECO:0000313" key="3">
    <source>
        <dbReference type="Proteomes" id="UP000022910"/>
    </source>
</evidence>
<dbReference type="CDD" id="cd00590">
    <property type="entry name" value="RRM_SF"/>
    <property type="match status" value="1"/>
</dbReference>
<evidence type="ECO:0000256" key="1">
    <source>
        <dbReference type="SAM" id="MobiDB-lite"/>
    </source>
</evidence>
<name>A0A015KFY6_RHIIW</name>
<protein>
    <recommendedName>
        <fullName evidence="4">CCHC-type domain-containing protein</fullName>
    </recommendedName>
</protein>
<sequence length="344" mass="40377">MNSNTNIGLDASMHTQTNTSHLSQNTTSKEAKKDDGWTIIKKTQRFSIFIPQDSLPGDNIIAKKNFVYRKILDVLGLISLASISIKGIKTSNLNNDVRFAKLEVINNQQYDNFNDYEIKIWDVPLDVDKQMLEVYLKSFGPIKTLKFNVKNLYYKVVVRFNDLWSLRFCKYAFRIFPSNLTKDERNLRFKYELKLANLPIGTYAADLKDIIIQMKAKSCFVPKNRFSKNYEKERFAFVFFDNENDFNNALEKKFSFNNRGLVFVNYDAVTCHVCGSLYHRVRTCPENQRKRNMSSTHEVYQQIYSRYGVKAPRPSMGFRPLFPRNSQYQPDKSEGMYNWDEKDE</sequence>
<evidence type="ECO:0000313" key="2">
    <source>
        <dbReference type="EMBL" id="EXX66364.1"/>
    </source>
</evidence>
<organism evidence="2 3">
    <name type="scientific">Rhizophagus irregularis (strain DAOM 197198w)</name>
    <name type="common">Glomus intraradices</name>
    <dbReference type="NCBI Taxonomy" id="1432141"/>
    <lineage>
        <taxon>Eukaryota</taxon>
        <taxon>Fungi</taxon>
        <taxon>Fungi incertae sedis</taxon>
        <taxon>Mucoromycota</taxon>
        <taxon>Glomeromycotina</taxon>
        <taxon>Glomeromycetes</taxon>
        <taxon>Glomerales</taxon>
        <taxon>Glomeraceae</taxon>
        <taxon>Rhizophagus</taxon>
    </lineage>
</organism>
<feature type="region of interest" description="Disordered" evidence="1">
    <location>
        <begin position="1"/>
        <end position="30"/>
    </location>
</feature>
<dbReference type="EMBL" id="JEMT01018992">
    <property type="protein sequence ID" value="EXX66364.1"/>
    <property type="molecule type" value="Genomic_DNA"/>
</dbReference>
<proteinExistence type="predicted"/>
<reference evidence="2 3" key="1">
    <citation type="submission" date="2014-02" db="EMBL/GenBank/DDBJ databases">
        <title>Single nucleus genome sequencing reveals high similarity among nuclei of an endomycorrhizal fungus.</title>
        <authorList>
            <person name="Lin K."/>
            <person name="Geurts R."/>
            <person name="Zhang Z."/>
            <person name="Limpens E."/>
            <person name="Saunders D.G."/>
            <person name="Mu D."/>
            <person name="Pang E."/>
            <person name="Cao H."/>
            <person name="Cha H."/>
            <person name="Lin T."/>
            <person name="Zhou Q."/>
            <person name="Shang Y."/>
            <person name="Li Y."/>
            <person name="Ivanov S."/>
            <person name="Sharma T."/>
            <person name="Velzen R.V."/>
            <person name="Ruijter N.D."/>
            <person name="Aanen D.K."/>
            <person name="Win J."/>
            <person name="Kamoun S."/>
            <person name="Bisseling T."/>
            <person name="Huang S."/>
        </authorList>
    </citation>
    <scope>NUCLEOTIDE SEQUENCE [LARGE SCALE GENOMIC DNA]</scope>
    <source>
        <strain evidence="3">DAOM197198w</strain>
    </source>
</reference>
<gene>
    <name evidence="2" type="ORF">RirG_124510</name>
</gene>
<evidence type="ECO:0008006" key="4">
    <source>
        <dbReference type="Google" id="ProtNLM"/>
    </source>
</evidence>
<dbReference type="AlphaFoldDB" id="A0A015KFY6"/>
<dbReference type="InterPro" id="IPR035979">
    <property type="entry name" value="RBD_domain_sf"/>
</dbReference>
<dbReference type="SUPFAM" id="SSF54928">
    <property type="entry name" value="RNA-binding domain, RBD"/>
    <property type="match status" value="1"/>
</dbReference>
<dbReference type="Proteomes" id="UP000022910">
    <property type="component" value="Unassembled WGS sequence"/>
</dbReference>
<dbReference type="GO" id="GO:0003676">
    <property type="term" value="F:nucleic acid binding"/>
    <property type="evidence" value="ECO:0007669"/>
    <property type="project" value="InterPro"/>
</dbReference>